<sequence length="267" mass="29008">MKQMYGTSSAMNGQAQLIIKKGEDQSIVENDQQGWISTVDGLQLRIYGIKIITDQSKLTIPIIYIQDSQSALELNAVTFSGIELSPTSEPTGIIHINYDNSQFTASNCLFENIDIEKKGGNAIRLVNSGSYPITATIKGCQFNNINSIGDSNGRGGSAIYMENKHGSKLVIDDSCLFYKCITDKANGGAIYVDIDFTSEFEFKINSATVKECQIKIDTSKDLPPTGYGGGIFITGDGNYDPSTKRLDLSGMQILDNSAEKSGQSLYV</sequence>
<dbReference type="SUPFAM" id="SSF51126">
    <property type="entry name" value="Pectin lyase-like"/>
    <property type="match status" value="1"/>
</dbReference>
<comment type="caution">
    <text evidence="1">The sequence shown here is derived from an EMBL/GenBank/DDBJ whole genome shotgun (WGS) entry which is preliminary data.</text>
</comment>
<reference evidence="1 2" key="1">
    <citation type="submission" date="2019-03" db="EMBL/GenBank/DDBJ databases">
        <title>Single cell metagenomics reveals metabolic interactions within the superorganism composed of flagellate Streblomastix strix and complex community of Bacteroidetes bacteria on its surface.</title>
        <authorList>
            <person name="Treitli S.C."/>
            <person name="Kolisko M."/>
            <person name="Husnik F."/>
            <person name="Keeling P."/>
            <person name="Hampl V."/>
        </authorList>
    </citation>
    <scope>NUCLEOTIDE SEQUENCE [LARGE SCALE GENOMIC DNA]</scope>
    <source>
        <strain evidence="1">ST1C</strain>
    </source>
</reference>
<organism evidence="1 2">
    <name type="scientific">Streblomastix strix</name>
    <dbReference type="NCBI Taxonomy" id="222440"/>
    <lineage>
        <taxon>Eukaryota</taxon>
        <taxon>Metamonada</taxon>
        <taxon>Preaxostyla</taxon>
        <taxon>Oxymonadida</taxon>
        <taxon>Streblomastigidae</taxon>
        <taxon>Streblomastix</taxon>
    </lineage>
</organism>
<dbReference type="EMBL" id="SNRW01040679">
    <property type="protein sequence ID" value="KAA6342173.1"/>
    <property type="molecule type" value="Genomic_DNA"/>
</dbReference>
<dbReference type="InterPro" id="IPR011050">
    <property type="entry name" value="Pectin_lyase_fold/virulence"/>
</dbReference>
<dbReference type="AlphaFoldDB" id="A0A5J4SAA5"/>
<name>A0A5J4SAA5_9EUKA</name>
<evidence type="ECO:0008006" key="3">
    <source>
        <dbReference type="Google" id="ProtNLM"/>
    </source>
</evidence>
<dbReference type="InterPro" id="IPR012334">
    <property type="entry name" value="Pectin_lyas_fold"/>
</dbReference>
<dbReference type="Proteomes" id="UP000324800">
    <property type="component" value="Unassembled WGS sequence"/>
</dbReference>
<evidence type="ECO:0000313" key="2">
    <source>
        <dbReference type="Proteomes" id="UP000324800"/>
    </source>
</evidence>
<gene>
    <name evidence="1" type="ORF">EZS28_052410</name>
</gene>
<dbReference type="Gene3D" id="2.160.20.10">
    <property type="entry name" value="Single-stranded right-handed beta-helix, Pectin lyase-like"/>
    <property type="match status" value="1"/>
</dbReference>
<proteinExistence type="predicted"/>
<evidence type="ECO:0000313" key="1">
    <source>
        <dbReference type="EMBL" id="KAA6342173.1"/>
    </source>
</evidence>
<protein>
    <recommendedName>
        <fullName evidence="3">Right handed beta helix domain-containing protein</fullName>
    </recommendedName>
</protein>
<accession>A0A5J4SAA5</accession>
<feature type="non-terminal residue" evidence="1">
    <location>
        <position position="267"/>
    </location>
</feature>